<sequence length="195" mass="20890">MPLRTEARVAPPEGAAESRRDFGEILAHALAERAAGRGSLPVLLGVDGPDLATLRDRWAPGLALPDLTEAAPAPLPEQQAVITLILWRAGRADATARALARIIARRALEPRHLWEDLGLSNRPALTALIARHLPGLAAANGQKMRWKKFLYRQVCLDDGLSLCLSPVCDDCPEWALCFAPEEAATPAAPATAAHP</sequence>
<dbReference type="InterPro" id="IPR006975">
    <property type="entry name" value="NifQ"/>
</dbReference>
<name>A0A2T4JCV8_FUSBL</name>
<dbReference type="EMBL" id="PZKE01000003">
    <property type="protein sequence ID" value="PTE15744.1"/>
    <property type="molecule type" value="Genomic_DNA"/>
</dbReference>
<dbReference type="AlphaFoldDB" id="A0A2T4JCV8"/>
<protein>
    <submittedName>
        <fullName evidence="1">Nitrogen fixation protein NifQ</fullName>
    </submittedName>
</protein>
<evidence type="ECO:0000313" key="2">
    <source>
        <dbReference type="Proteomes" id="UP000241362"/>
    </source>
</evidence>
<dbReference type="GO" id="GO:0030151">
    <property type="term" value="F:molybdenum ion binding"/>
    <property type="evidence" value="ECO:0007669"/>
    <property type="project" value="InterPro"/>
</dbReference>
<evidence type="ECO:0000313" key="1">
    <source>
        <dbReference type="EMBL" id="PTE15744.1"/>
    </source>
</evidence>
<organism evidence="1 2">
    <name type="scientific">Fuscovulum blasticum DSM 2131</name>
    <dbReference type="NCBI Taxonomy" id="1188250"/>
    <lineage>
        <taxon>Bacteria</taxon>
        <taxon>Pseudomonadati</taxon>
        <taxon>Pseudomonadota</taxon>
        <taxon>Alphaproteobacteria</taxon>
        <taxon>Rhodobacterales</taxon>
        <taxon>Paracoccaceae</taxon>
        <taxon>Pseudogemmobacter</taxon>
    </lineage>
</organism>
<gene>
    <name evidence="1" type="ORF">C5F44_05135</name>
</gene>
<dbReference type="Pfam" id="PF04891">
    <property type="entry name" value="NifQ"/>
    <property type="match status" value="1"/>
</dbReference>
<comment type="caution">
    <text evidence="1">The sequence shown here is derived from an EMBL/GenBank/DDBJ whole genome shotgun (WGS) entry which is preliminary data.</text>
</comment>
<accession>A0A2T4JCV8</accession>
<reference evidence="1 2" key="1">
    <citation type="submission" date="2018-03" db="EMBL/GenBank/DDBJ databases">
        <title>Rhodobacter blasticus.</title>
        <authorList>
            <person name="Meyer T.E."/>
            <person name="Miller S."/>
            <person name="Lodha T."/>
            <person name="Gandham S."/>
            <person name="Chintalapati S."/>
            <person name="Chintalapati V.R."/>
        </authorList>
    </citation>
    <scope>NUCLEOTIDE SEQUENCE [LARGE SCALE GENOMIC DNA]</scope>
    <source>
        <strain evidence="1 2">DSM 2131</strain>
    </source>
</reference>
<dbReference type="RefSeq" id="WP_107672420.1">
    <property type="nucleotide sequence ID" value="NZ_PZKE01000003.1"/>
</dbReference>
<dbReference type="GO" id="GO:0009399">
    <property type="term" value="P:nitrogen fixation"/>
    <property type="evidence" value="ECO:0007669"/>
    <property type="project" value="InterPro"/>
</dbReference>
<dbReference type="Proteomes" id="UP000241362">
    <property type="component" value="Unassembled WGS sequence"/>
</dbReference>
<proteinExistence type="predicted"/>
<keyword evidence="2" id="KW-1185">Reference proteome</keyword>